<feature type="region of interest" description="Disordered" evidence="1">
    <location>
        <begin position="57"/>
        <end position="119"/>
    </location>
</feature>
<keyword evidence="3" id="KW-1185">Reference proteome</keyword>
<sequence length="119" mass="13498">MSVFARPDCKRKGQSEQMIPRYKKVPITTPAQQMATVSITSDLEPYLASLRSYLAKNNIATPRPVDEEGADEMTTDSTDSSTAEDSRRESKRFKKVKEDARADRRLPMLQKCATRLDKD</sequence>
<protein>
    <submittedName>
        <fullName evidence="2">Uncharacterized protein</fullName>
    </submittedName>
</protein>
<dbReference type="Proteomes" id="UP000308092">
    <property type="component" value="Unassembled WGS sequence"/>
</dbReference>
<dbReference type="AlphaFoldDB" id="A0A4S3J217"/>
<gene>
    <name evidence="2" type="ORF">EYZ11_012568</name>
</gene>
<evidence type="ECO:0000256" key="1">
    <source>
        <dbReference type="SAM" id="MobiDB-lite"/>
    </source>
</evidence>
<reference evidence="2 3" key="1">
    <citation type="submission" date="2019-03" db="EMBL/GenBank/DDBJ databases">
        <title>The genome sequence of a newly discovered highly antifungal drug resistant Aspergillus species, Aspergillus tanneri NIH 1004.</title>
        <authorList>
            <person name="Mounaud S."/>
            <person name="Singh I."/>
            <person name="Joardar V."/>
            <person name="Pakala S."/>
            <person name="Pakala S."/>
            <person name="Venepally P."/>
            <person name="Hoover J."/>
            <person name="Nierman W."/>
            <person name="Chung J."/>
            <person name="Losada L."/>
        </authorList>
    </citation>
    <scope>NUCLEOTIDE SEQUENCE [LARGE SCALE GENOMIC DNA]</scope>
    <source>
        <strain evidence="2 3">NIH1004</strain>
    </source>
</reference>
<evidence type="ECO:0000313" key="2">
    <source>
        <dbReference type="EMBL" id="THC87987.1"/>
    </source>
</evidence>
<accession>A0A4S3J217</accession>
<dbReference type="VEuPathDB" id="FungiDB:EYZ11_012568"/>
<feature type="compositionally biased region" description="Basic and acidic residues" evidence="1">
    <location>
        <begin position="96"/>
        <end position="106"/>
    </location>
</feature>
<name>A0A4S3J217_9EURO</name>
<comment type="caution">
    <text evidence="2">The sequence shown here is derived from an EMBL/GenBank/DDBJ whole genome shotgun (WGS) entry which is preliminary data.</text>
</comment>
<proteinExistence type="predicted"/>
<organism evidence="2 3">
    <name type="scientific">Aspergillus tanneri</name>
    <dbReference type="NCBI Taxonomy" id="1220188"/>
    <lineage>
        <taxon>Eukaryota</taxon>
        <taxon>Fungi</taxon>
        <taxon>Dikarya</taxon>
        <taxon>Ascomycota</taxon>
        <taxon>Pezizomycotina</taxon>
        <taxon>Eurotiomycetes</taxon>
        <taxon>Eurotiomycetidae</taxon>
        <taxon>Eurotiales</taxon>
        <taxon>Aspergillaceae</taxon>
        <taxon>Aspergillus</taxon>
        <taxon>Aspergillus subgen. Circumdati</taxon>
    </lineage>
</organism>
<evidence type="ECO:0000313" key="3">
    <source>
        <dbReference type="Proteomes" id="UP000308092"/>
    </source>
</evidence>
<dbReference type="EMBL" id="SOSA01000970">
    <property type="protein sequence ID" value="THC87987.1"/>
    <property type="molecule type" value="Genomic_DNA"/>
</dbReference>